<proteinExistence type="predicted"/>
<dbReference type="GeneID" id="115725906"/>
<dbReference type="Pfam" id="PF14009">
    <property type="entry name" value="PADRE"/>
    <property type="match status" value="1"/>
</dbReference>
<evidence type="ECO:0000313" key="3">
    <source>
        <dbReference type="RefSeq" id="XP_030511429.1"/>
    </source>
</evidence>
<dbReference type="PANTHER" id="PTHR33647:SF10">
    <property type="entry name" value="DUF4228 DOMAIN-CONTAINING PROTEIN"/>
    <property type="match status" value="1"/>
</dbReference>
<accession>A0A8B8MQ52</accession>
<reference evidence="3" key="1">
    <citation type="submission" date="2025-08" db="UniProtKB">
        <authorList>
            <consortium name="RefSeq"/>
        </authorList>
    </citation>
    <scope>IDENTIFICATION</scope>
    <source>
        <tissue evidence="3">Leaf</tissue>
    </source>
</reference>
<evidence type="ECO:0000256" key="1">
    <source>
        <dbReference type="SAM" id="MobiDB-lite"/>
    </source>
</evidence>
<dbReference type="KEGG" id="rarg:115725906"/>
<gene>
    <name evidence="3" type="primary">LOC115725906</name>
</gene>
<organism evidence="2 3">
    <name type="scientific">Rhodamnia argentea</name>
    <dbReference type="NCBI Taxonomy" id="178133"/>
    <lineage>
        <taxon>Eukaryota</taxon>
        <taxon>Viridiplantae</taxon>
        <taxon>Streptophyta</taxon>
        <taxon>Embryophyta</taxon>
        <taxon>Tracheophyta</taxon>
        <taxon>Spermatophyta</taxon>
        <taxon>Magnoliopsida</taxon>
        <taxon>eudicotyledons</taxon>
        <taxon>Gunneridae</taxon>
        <taxon>Pentapetalae</taxon>
        <taxon>rosids</taxon>
        <taxon>malvids</taxon>
        <taxon>Myrtales</taxon>
        <taxon>Myrtaceae</taxon>
        <taxon>Myrtoideae</taxon>
        <taxon>Myrteae</taxon>
        <taxon>Australasian group</taxon>
        <taxon>Rhodamnia</taxon>
    </lineage>
</organism>
<dbReference type="AlphaFoldDB" id="A0A8B8MQ52"/>
<dbReference type="Proteomes" id="UP000827889">
    <property type="component" value="Chromosome 3"/>
</dbReference>
<feature type="compositionally biased region" description="Basic and acidic residues" evidence="1">
    <location>
        <begin position="26"/>
        <end position="41"/>
    </location>
</feature>
<keyword evidence="2" id="KW-1185">Reference proteome</keyword>
<dbReference type="OrthoDB" id="610799at2759"/>
<evidence type="ECO:0000313" key="2">
    <source>
        <dbReference type="Proteomes" id="UP000827889"/>
    </source>
</evidence>
<dbReference type="PANTHER" id="PTHR33647">
    <property type="entry name" value="OS01G0793900 PROTEIN"/>
    <property type="match status" value="1"/>
</dbReference>
<protein>
    <submittedName>
        <fullName evidence="3">Uncharacterized protein LOC115725906</fullName>
    </submittedName>
</protein>
<name>A0A8B8MQ52_9MYRT</name>
<sequence>MGNCCTAGSSTIWAGDDWNSLLDDGGESKKRVLDDDTDGKRVSSSSSSSSRRREMKIKISKKELEKLMERIEAQGLSLEQVLPLLINKNSSDRHRSGFAKHGSHRSWRPALHSIPETI</sequence>
<dbReference type="RefSeq" id="XP_030511429.1">
    <property type="nucleotide sequence ID" value="XM_030655569.2"/>
</dbReference>
<dbReference type="InterPro" id="IPR025322">
    <property type="entry name" value="PADRE_dom"/>
</dbReference>
<feature type="region of interest" description="Disordered" evidence="1">
    <location>
        <begin position="25"/>
        <end position="56"/>
    </location>
</feature>